<dbReference type="AlphaFoldDB" id="A0A7J6UWX6"/>
<dbReference type="EMBL" id="JABWDY010042387">
    <property type="protein sequence ID" value="KAF5176690.1"/>
    <property type="molecule type" value="Genomic_DNA"/>
</dbReference>
<keyword evidence="3" id="KW-1185">Reference proteome</keyword>
<evidence type="ECO:0000313" key="2">
    <source>
        <dbReference type="EMBL" id="KAF5176690.1"/>
    </source>
</evidence>
<keyword evidence="1" id="KW-0472">Membrane</keyword>
<feature type="transmembrane region" description="Helical" evidence="1">
    <location>
        <begin position="189"/>
        <end position="214"/>
    </location>
</feature>
<proteinExistence type="predicted"/>
<reference evidence="2 3" key="1">
    <citation type="submission" date="2020-06" db="EMBL/GenBank/DDBJ databases">
        <title>Transcriptomic and genomic resources for Thalictrum thalictroides and T. hernandezii: Facilitating candidate gene discovery in an emerging model plant lineage.</title>
        <authorList>
            <person name="Arias T."/>
            <person name="Riano-Pachon D.M."/>
            <person name="Di Stilio V.S."/>
        </authorList>
    </citation>
    <scope>NUCLEOTIDE SEQUENCE [LARGE SCALE GENOMIC DNA]</scope>
    <source>
        <strain evidence="3">cv. WT478/WT964</strain>
        <tissue evidence="2">Leaves</tissue>
    </source>
</reference>
<comment type="caution">
    <text evidence="2">The sequence shown here is derived from an EMBL/GenBank/DDBJ whole genome shotgun (WGS) entry which is preliminary data.</text>
</comment>
<dbReference type="OrthoDB" id="1739873at2759"/>
<evidence type="ECO:0008006" key="4">
    <source>
        <dbReference type="Google" id="ProtNLM"/>
    </source>
</evidence>
<dbReference type="Proteomes" id="UP000554482">
    <property type="component" value="Unassembled WGS sequence"/>
</dbReference>
<evidence type="ECO:0000256" key="1">
    <source>
        <dbReference type="SAM" id="Phobius"/>
    </source>
</evidence>
<evidence type="ECO:0000313" key="3">
    <source>
        <dbReference type="Proteomes" id="UP000554482"/>
    </source>
</evidence>
<protein>
    <recommendedName>
        <fullName evidence="4">Transmembrane protein</fullName>
    </recommendedName>
</protein>
<keyword evidence="1" id="KW-1133">Transmembrane helix</keyword>
<gene>
    <name evidence="2" type="ORF">FRX31_033724</name>
</gene>
<name>A0A7J6UWX6_THATH</name>
<accession>A0A7J6UWX6</accession>
<keyword evidence="1" id="KW-0812">Transmembrane</keyword>
<organism evidence="2 3">
    <name type="scientific">Thalictrum thalictroides</name>
    <name type="common">Rue-anemone</name>
    <name type="synonym">Anemone thalictroides</name>
    <dbReference type="NCBI Taxonomy" id="46969"/>
    <lineage>
        <taxon>Eukaryota</taxon>
        <taxon>Viridiplantae</taxon>
        <taxon>Streptophyta</taxon>
        <taxon>Embryophyta</taxon>
        <taxon>Tracheophyta</taxon>
        <taxon>Spermatophyta</taxon>
        <taxon>Magnoliopsida</taxon>
        <taxon>Ranunculales</taxon>
        <taxon>Ranunculaceae</taxon>
        <taxon>Thalictroideae</taxon>
        <taxon>Thalictrum</taxon>
    </lineage>
</organism>
<sequence>MKTSSTRQEKHSNNLQKKYNDLEQDWNSFQNSNPPRQRCSTDDVNILPELHNDSPTNLIPALQQHKCSGEWKVWTNDLAILETIAERKAARESGKFKGRRLFISSETASSLGLSEKEIYNSEMSSWCSSSTNQDDIDDDDGQVYNVCTCSASRSVENKEALVIGDAKDKEQRVANASSSIGVIKGGKRMALMGSFVVVGVLMVFTVFIISFTSLDEEREFMFLT</sequence>